<dbReference type="PANTHER" id="PTHR33751:SF9">
    <property type="entry name" value="CYTOCHROME C4"/>
    <property type="match status" value="1"/>
</dbReference>
<accession>A0A6S6T1A2</accession>
<dbReference type="InterPro" id="IPR036909">
    <property type="entry name" value="Cyt_c-like_dom_sf"/>
</dbReference>
<evidence type="ECO:0000256" key="6">
    <source>
        <dbReference type="ARBA" id="ARBA00023277"/>
    </source>
</evidence>
<dbReference type="PROSITE" id="PS51007">
    <property type="entry name" value="CYTC"/>
    <property type="match status" value="2"/>
</dbReference>
<dbReference type="Gene3D" id="2.60.40.10">
    <property type="entry name" value="Immunoglobulins"/>
    <property type="match status" value="1"/>
</dbReference>
<dbReference type="InterPro" id="IPR003961">
    <property type="entry name" value="FN3_dom"/>
</dbReference>
<keyword evidence="5 7" id="KW-0408">Iron</keyword>
<name>A0A6S6T1A2_9BACT</name>
<dbReference type="InterPro" id="IPR013036">
    <property type="entry name" value="DUF1587"/>
</dbReference>
<keyword evidence="4" id="KW-0249">Electron transport</keyword>
<dbReference type="Pfam" id="PF00553">
    <property type="entry name" value="CBM_2"/>
    <property type="match status" value="3"/>
</dbReference>
<sequence length="1343" mass="147502">MVEKIIKLIFLTLFVNVYASNVSVNQVRTSDWEKGFCERVEVTNTSSSTIQWEVEFVSEGVINNLWGANYTQDNNQNVKASGLSWNSQLNPNQTKSFGYCAKKVVANTISEDSSKLILRKINISTWDGAFCETLKITNNESKDIKWNISTPVNGTIYNLWNANYTQGEDLVLKAKGISWNEVVKANSSVEFGYCANTIEVTPPNSDEENVAKDKETLVFETIKSNNTLESNILSNLNLLTVGNNGSSISWSSSDVSVISNSGIVNRPSFEIGNVSVTLIATLTKGSYSATKTFVLTVKKLDEVIDTNLEDLSKDKEALLFEVIKGNNTVENNILNNLNLLTQGSHGSSIIWSSSDVNVLSNSGIVNRPDFETGDVEITLTALLSKGIHNEVKTFLLTVKKLDEVINTDEENVAEAKELLTFETIKNQNSSSTDIQSNLTLISEGSLSTNLTWSSSNTEVISNEGVVTRSGSDTTVTLTATITKGSVTTSKTFTLLVTKEISTGDGFCKATYTIGNQWSVGAGISVSVTNLQGNLSSWEVTFSFPSGQSINGNLWNGVETQTGKYVSVLNESYNGNVNDGQKIGFGFNLTHSGTNEVPTDIRLNGKLCDGQIGGLEKPSNPSALNAELINNSKVNLTWVDNSDNEDGFVVSKKVNDGAWELVSSVAADVQSYENILIETANSYTFKVEATNLAGASPSELVNVTPVNVTVQTGTDNAAISLVANCMACHTDTNSDSSIPIIDGLDKDYLVQTLEGYRTSDSTKSHYSFAMHRIMDGYSDEDIELMANYFSSQIWKGNEVVSYDVETITLGETLYNNSCTACHGDDGMQDNIMLSKQSEQYLVDTMTNYAKGLHKDAHTGMKNVFENTIGDDSSKIEALAKYLAVGLEVPAGTNDNIRGFNAKYISDSNKILLSWTYINPESTSVEVLVNGKVIEVLSDLTMTSLLIPNDGINPFILGEMYTLVLKSTNQKGEAFSEVIELTIKTDEEYGEEHYNTNCKVCHGVNGTARADITQWNPNNHTFAEYTQASIMPESYYVNCDDECLDLIGTYVLNVLEPRAREDNSTEVIDASSDISRGYRLLNTKEYTNTLYSLFEIQNDTDRLGTLGFESTDLPQDNVVEGFNTDRDVNRISESRLKAFIAKAESLESYVDSLKGQEGTSCIINNFDFCVADKSIFLSTFGTKIFRRPLVQSEITQYEALGSIGKIVGDMLVSPNFLYRSEMGTETNTTGIYQLSNYEIATAIAYTVAGTTPDDILLGLAENGKLLDENTRVVQAVRLSTLETGKEKLADFVGRWLLEDDVFSLSDKNPERFPGYDNSIRIAQSEQVLEYFRMVMESNSKSAYKD</sequence>
<evidence type="ECO:0000259" key="9">
    <source>
        <dbReference type="PROSITE" id="PS51007"/>
    </source>
</evidence>
<dbReference type="SUPFAM" id="SSF46626">
    <property type="entry name" value="Cytochrome c"/>
    <property type="match status" value="3"/>
</dbReference>
<evidence type="ECO:0000313" key="11">
    <source>
        <dbReference type="EMBL" id="CAA6814551.1"/>
    </source>
</evidence>
<keyword evidence="3 7" id="KW-0479">Metal-binding</keyword>
<evidence type="ECO:0008006" key="12">
    <source>
        <dbReference type="Google" id="ProtNLM"/>
    </source>
</evidence>
<dbReference type="Pfam" id="PF20578">
    <property type="entry name" value="aBig_2"/>
    <property type="match status" value="3"/>
</dbReference>
<feature type="domain" description="CBM2" evidence="10">
    <location>
        <begin position="500"/>
        <end position="610"/>
    </location>
</feature>
<evidence type="ECO:0000256" key="5">
    <source>
        <dbReference type="ARBA" id="ARBA00023004"/>
    </source>
</evidence>
<dbReference type="CDD" id="cd00063">
    <property type="entry name" value="FN3"/>
    <property type="match status" value="1"/>
</dbReference>
<organism evidence="11">
    <name type="scientific">uncultured Sulfurovum sp</name>
    <dbReference type="NCBI Taxonomy" id="269237"/>
    <lineage>
        <taxon>Bacteria</taxon>
        <taxon>Pseudomonadati</taxon>
        <taxon>Campylobacterota</taxon>
        <taxon>Epsilonproteobacteria</taxon>
        <taxon>Campylobacterales</taxon>
        <taxon>Sulfurovaceae</taxon>
        <taxon>Sulfurovum</taxon>
        <taxon>environmental samples</taxon>
    </lineage>
</organism>
<dbReference type="InterPro" id="IPR013042">
    <property type="entry name" value="DUF1592"/>
</dbReference>
<feature type="domain" description="CBM2" evidence="10">
    <location>
        <begin position="15"/>
        <end position="129"/>
    </location>
</feature>
<evidence type="ECO:0000256" key="7">
    <source>
        <dbReference type="PROSITE-ProRule" id="PRU00433"/>
    </source>
</evidence>
<evidence type="ECO:0000259" key="10">
    <source>
        <dbReference type="PROSITE" id="PS51173"/>
    </source>
</evidence>
<dbReference type="InterPro" id="IPR036116">
    <property type="entry name" value="FN3_sf"/>
</dbReference>
<dbReference type="InterPro" id="IPR001919">
    <property type="entry name" value="CBD2"/>
</dbReference>
<gene>
    <name evidence="11" type="ORF">HELGO_WM44693</name>
</gene>
<dbReference type="GO" id="GO:0005975">
    <property type="term" value="P:carbohydrate metabolic process"/>
    <property type="evidence" value="ECO:0007669"/>
    <property type="project" value="InterPro"/>
</dbReference>
<dbReference type="EMBL" id="CACVAR010000241">
    <property type="protein sequence ID" value="CAA6814551.1"/>
    <property type="molecule type" value="Genomic_DNA"/>
</dbReference>
<dbReference type="SUPFAM" id="SSF49384">
    <property type="entry name" value="Carbohydrate-binding domain"/>
    <property type="match status" value="3"/>
</dbReference>
<dbReference type="PROSITE" id="PS51173">
    <property type="entry name" value="CBM2"/>
    <property type="match status" value="2"/>
</dbReference>
<keyword evidence="6" id="KW-0119">Carbohydrate metabolism</keyword>
<keyword evidence="1" id="KW-0813">Transport</keyword>
<dbReference type="InterPro" id="IPR009056">
    <property type="entry name" value="Cyt_c-like_dom"/>
</dbReference>
<proteinExistence type="predicted"/>
<dbReference type="SUPFAM" id="SSF49265">
    <property type="entry name" value="Fibronectin type III"/>
    <property type="match status" value="1"/>
</dbReference>
<dbReference type="InterPro" id="IPR013783">
    <property type="entry name" value="Ig-like_fold"/>
</dbReference>
<evidence type="ECO:0000256" key="4">
    <source>
        <dbReference type="ARBA" id="ARBA00022982"/>
    </source>
</evidence>
<dbReference type="Pfam" id="PF00034">
    <property type="entry name" value="Cytochrom_C"/>
    <property type="match status" value="1"/>
</dbReference>
<dbReference type="PANTHER" id="PTHR33751">
    <property type="entry name" value="CBB3-TYPE CYTOCHROME C OXIDASE SUBUNIT FIXP"/>
    <property type="match status" value="1"/>
</dbReference>
<dbReference type="Pfam" id="PF07626">
    <property type="entry name" value="PSD3"/>
    <property type="match status" value="1"/>
</dbReference>
<evidence type="ECO:0000256" key="2">
    <source>
        <dbReference type="ARBA" id="ARBA00022617"/>
    </source>
</evidence>
<dbReference type="GO" id="GO:0004553">
    <property type="term" value="F:hydrolase activity, hydrolyzing O-glycosyl compounds"/>
    <property type="evidence" value="ECO:0007669"/>
    <property type="project" value="InterPro"/>
</dbReference>
<dbReference type="GO" id="GO:0020037">
    <property type="term" value="F:heme binding"/>
    <property type="evidence" value="ECO:0007669"/>
    <property type="project" value="InterPro"/>
</dbReference>
<dbReference type="InterPro" id="IPR008965">
    <property type="entry name" value="CBM2/CBM3_carb-bd_dom_sf"/>
</dbReference>
<keyword evidence="2 7" id="KW-0349">Heme</keyword>
<dbReference type="GO" id="GO:0046872">
    <property type="term" value="F:metal ion binding"/>
    <property type="evidence" value="ECO:0007669"/>
    <property type="project" value="UniProtKB-KW"/>
</dbReference>
<dbReference type="Pfam" id="PF07631">
    <property type="entry name" value="PSD4"/>
    <property type="match status" value="1"/>
</dbReference>
<dbReference type="SMART" id="SM00637">
    <property type="entry name" value="CBD_II"/>
    <property type="match status" value="3"/>
</dbReference>
<feature type="domain" description="Cytochrome c" evidence="9">
    <location>
        <begin position="804"/>
        <end position="918"/>
    </location>
</feature>
<evidence type="ECO:0000256" key="1">
    <source>
        <dbReference type="ARBA" id="ARBA00022448"/>
    </source>
</evidence>
<dbReference type="GO" id="GO:0030247">
    <property type="term" value="F:polysaccharide binding"/>
    <property type="evidence" value="ECO:0007669"/>
    <property type="project" value="UniProtKB-UniRule"/>
</dbReference>
<feature type="domain" description="Cytochrome c" evidence="9">
    <location>
        <begin position="707"/>
        <end position="792"/>
    </location>
</feature>
<evidence type="ECO:0000256" key="3">
    <source>
        <dbReference type="ARBA" id="ARBA00022723"/>
    </source>
</evidence>
<dbReference type="Gene3D" id="2.60.40.290">
    <property type="match status" value="3"/>
</dbReference>
<dbReference type="Gene3D" id="1.10.760.10">
    <property type="entry name" value="Cytochrome c-like domain"/>
    <property type="match status" value="2"/>
</dbReference>
<evidence type="ECO:0000259" key="8">
    <source>
        <dbReference type="PROSITE" id="PS50853"/>
    </source>
</evidence>
<dbReference type="InterPro" id="IPR050597">
    <property type="entry name" value="Cytochrome_c_Oxidase_Subunit"/>
</dbReference>
<feature type="non-terminal residue" evidence="11">
    <location>
        <position position="1343"/>
    </location>
</feature>
<dbReference type="InterPro" id="IPR012291">
    <property type="entry name" value="CBM2_carb-bd_dom_sf"/>
</dbReference>
<dbReference type="PROSITE" id="PS50853">
    <property type="entry name" value="FN3"/>
    <property type="match status" value="1"/>
</dbReference>
<protein>
    <recommendedName>
        <fullName evidence="12">Chitinase (EC)</fullName>
    </recommendedName>
</protein>
<dbReference type="GO" id="GO:0009055">
    <property type="term" value="F:electron transfer activity"/>
    <property type="evidence" value="ECO:0007669"/>
    <property type="project" value="InterPro"/>
</dbReference>
<dbReference type="InterPro" id="IPR046780">
    <property type="entry name" value="aBig_2"/>
</dbReference>
<feature type="domain" description="Fibronectin type-III" evidence="8">
    <location>
        <begin position="616"/>
        <end position="711"/>
    </location>
</feature>
<reference evidence="11" key="1">
    <citation type="submission" date="2020-01" db="EMBL/GenBank/DDBJ databases">
        <authorList>
            <person name="Meier V. D."/>
            <person name="Meier V D."/>
        </authorList>
    </citation>
    <scope>NUCLEOTIDE SEQUENCE</scope>
    <source>
        <strain evidence="11">HLG_WM_MAG_03</strain>
    </source>
</reference>